<keyword evidence="1" id="KW-0732">Signal</keyword>
<dbReference type="PROSITE" id="PS51257">
    <property type="entry name" value="PROKAR_LIPOPROTEIN"/>
    <property type="match status" value="1"/>
</dbReference>
<dbReference type="RefSeq" id="WP_167182851.1">
    <property type="nucleotide sequence ID" value="NZ_JAASQL010000001.1"/>
</dbReference>
<protein>
    <recommendedName>
        <fullName evidence="4">Lipoprotein</fullName>
    </recommendedName>
</protein>
<evidence type="ECO:0000313" key="2">
    <source>
        <dbReference type="EMBL" id="NIJ43860.1"/>
    </source>
</evidence>
<accession>A0ABX0U4T2</accession>
<keyword evidence="3" id="KW-1185">Reference proteome</keyword>
<reference evidence="2 3" key="1">
    <citation type="submission" date="2020-03" db="EMBL/GenBank/DDBJ databases">
        <title>Genomic Encyclopedia of Type Strains, Phase IV (KMG-IV): sequencing the most valuable type-strain genomes for metagenomic binning, comparative biology and taxonomic classification.</title>
        <authorList>
            <person name="Goeker M."/>
        </authorList>
    </citation>
    <scope>NUCLEOTIDE SEQUENCE [LARGE SCALE GENOMIC DNA]</scope>
    <source>
        <strain evidence="2 3">DSM 101599</strain>
    </source>
</reference>
<organism evidence="2 3">
    <name type="scientific">Wenyingzhuangia heitensis</name>
    <dbReference type="NCBI Taxonomy" id="1487859"/>
    <lineage>
        <taxon>Bacteria</taxon>
        <taxon>Pseudomonadati</taxon>
        <taxon>Bacteroidota</taxon>
        <taxon>Flavobacteriia</taxon>
        <taxon>Flavobacteriales</taxon>
        <taxon>Flavobacteriaceae</taxon>
        <taxon>Wenyingzhuangia</taxon>
    </lineage>
</organism>
<evidence type="ECO:0008006" key="4">
    <source>
        <dbReference type="Google" id="ProtNLM"/>
    </source>
</evidence>
<feature type="signal peptide" evidence="1">
    <location>
        <begin position="1"/>
        <end position="18"/>
    </location>
</feature>
<gene>
    <name evidence="2" type="ORF">FHR24_000299</name>
</gene>
<feature type="chain" id="PRO_5046521592" description="Lipoprotein" evidence="1">
    <location>
        <begin position="19"/>
        <end position="197"/>
    </location>
</feature>
<comment type="caution">
    <text evidence="2">The sequence shown here is derived from an EMBL/GenBank/DDBJ whole genome shotgun (WGS) entry which is preliminary data.</text>
</comment>
<proteinExistence type="predicted"/>
<dbReference type="EMBL" id="JAASQL010000001">
    <property type="protein sequence ID" value="NIJ43860.1"/>
    <property type="molecule type" value="Genomic_DNA"/>
</dbReference>
<dbReference type="Proteomes" id="UP000745859">
    <property type="component" value="Unassembled WGS sequence"/>
</dbReference>
<evidence type="ECO:0000256" key="1">
    <source>
        <dbReference type="SAM" id="SignalP"/>
    </source>
</evidence>
<name>A0ABX0U4T2_9FLAO</name>
<sequence>MKLSKSILAIATATLLFASCENNDSSIENESEISSQLSDDLTQDDLTSVVETLSISYPITTVNDNGEDEIITSDEELNDYGETTNEPKIEFPITITINGEEVIIESKKELMILFNKRKHRRFPLHLVFPINIINSDETTTVIEDREAMKAYRETLEEGVKPAFEFPISIEEKDETVVEIESQEDLEAYFEGKKPEKK</sequence>
<evidence type="ECO:0000313" key="3">
    <source>
        <dbReference type="Proteomes" id="UP000745859"/>
    </source>
</evidence>